<feature type="domain" description="Nucleoside transporter/FeoB GTPase Gate" evidence="2">
    <location>
        <begin position="149"/>
        <end position="246"/>
    </location>
</feature>
<evidence type="ECO:0000313" key="3">
    <source>
        <dbReference type="EMBL" id="SFP54530.1"/>
    </source>
</evidence>
<dbReference type="Proteomes" id="UP000182025">
    <property type="component" value="Unassembled WGS sequence"/>
</dbReference>
<organism evidence="3 4">
    <name type="scientific">Ectopseudomonas toyotomiensis</name>
    <dbReference type="NCBI Taxonomy" id="554344"/>
    <lineage>
        <taxon>Bacteria</taxon>
        <taxon>Pseudomonadati</taxon>
        <taxon>Pseudomonadota</taxon>
        <taxon>Gammaproteobacteria</taxon>
        <taxon>Pseudomonadales</taxon>
        <taxon>Pseudomonadaceae</taxon>
        <taxon>Ectopseudomonas</taxon>
    </lineage>
</organism>
<feature type="transmembrane region" description="Helical" evidence="1">
    <location>
        <begin position="146"/>
        <end position="164"/>
    </location>
</feature>
<feature type="transmembrane region" description="Helical" evidence="1">
    <location>
        <begin position="224"/>
        <end position="245"/>
    </location>
</feature>
<feature type="transmembrane region" description="Helical" evidence="1">
    <location>
        <begin position="25"/>
        <end position="45"/>
    </location>
</feature>
<keyword evidence="1" id="KW-0472">Membrane</keyword>
<feature type="transmembrane region" description="Helical" evidence="1">
    <location>
        <begin position="441"/>
        <end position="463"/>
    </location>
</feature>
<protein>
    <submittedName>
        <fullName evidence="3">Nucleoside recognition GATE domain-containing membrane protein YjiH</fullName>
    </submittedName>
</protein>
<dbReference type="EMBL" id="FOXK01000003">
    <property type="protein sequence ID" value="SFP54530.1"/>
    <property type="molecule type" value="Genomic_DNA"/>
</dbReference>
<feature type="transmembrane region" description="Helical" evidence="1">
    <location>
        <begin position="70"/>
        <end position="91"/>
    </location>
</feature>
<evidence type="ECO:0000259" key="2">
    <source>
        <dbReference type="Pfam" id="PF07670"/>
    </source>
</evidence>
<keyword evidence="1" id="KW-1133">Transmembrane helix</keyword>
<feature type="transmembrane region" description="Helical" evidence="1">
    <location>
        <begin position="251"/>
        <end position="270"/>
    </location>
</feature>
<name>A0A1I5R808_9GAMM</name>
<sequence>MNREESMPLLDDQPPTDTSYSVRQLLIFLIPSLLGVLLFLTPIVYEEKVTIGLGVMADALKAAVSDQLPAIATALLLLSAVLGLFGSLLKPRWLTERRALNDLFVLPPLWLALRVLGGLFAAMTFWQFGPEWVWNANTGGVVLKDLAPVLITFFLVAGLILPLLTDYGLMEFCGTLVRNVFRKIFGLPGRSAIDAIASWLGSGTVGVLITAQQYQKGFYSAREAAVIATNFSIASIAFSLLITSFMKLDHLFVPFYLTVVVAGLAAAIITPRIPPLSWKKDEYVAGVGKQIKEDVPAGTSLLRWGLLQAVRRANANPSPGQMVKVGVHNVVDIWLGLLPLVMAIGTVSLAIAEFTPIFNWLSAPIVPLLELLQLPEAAKAAPAMLVGFADMFLPAVLGKGIESELTRFVVACVSLTQLIYMSEVGVLIIKAKLPLNLLELFVIFIIRTLITLPIIALMAHWIVG</sequence>
<dbReference type="InterPro" id="IPR011642">
    <property type="entry name" value="Gate_dom"/>
</dbReference>
<dbReference type="AlphaFoldDB" id="A0A1I5R808"/>
<feature type="transmembrane region" description="Helical" evidence="1">
    <location>
        <begin position="333"/>
        <end position="357"/>
    </location>
</feature>
<dbReference type="OrthoDB" id="1633380at2"/>
<accession>A0A1I5R808</accession>
<feature type="transmembrane region" description="Helical" evidence="1">
    <location>
        <begin position="103"/>
        <end position="126"/>
    </location>
</feature>
<gene>
    <name evidence="3" type="ORF">SAMN05216177_103340</name>
</gene>
<dbReference type="RefSeq" id="WP_074914366.1">
    <property type="nucleotide sequence ID" value="NZ_FOXK01000003.1"/>
</dbReference>
<evidence type="ECO:0000256" key="1">
    <source>
        <dbReference type="SAM" id="Phobius"/>
    </source>
</evidence>
<dbReference type="Pfam" id="PF07670">
    <property type="entry name" value="Gate"/>
    <property type="match status" value="1"/>
</dbReference>
<evidence type="ECO:0000313" key="4">
    <source>
        <dbReference type="Proteomes" id="UP000182025"/>
    </source>
</evidence>
<keyword evidence="4" id="KW-1185">Reference proteome</keyword>
<reference evidence="4" key="1">
    <citation type="submission" date="2016-10" db="EMBL/GenBank/DDBJ databases">
        <authorList>
            <person name="Varghese N."/>
            <person name="Submissions S."/>
        </authorList>
    </citation>
    <scope>NUCLEOTIDE SEQUENCE [LARGE SCALE GENOMIC DNA]</scope>
    <source>
        <strain evidence="4">JCM 15604</strain>
    </source>
</reference>
<proteinExistence type="predicted"/>
<keyword evidence="1" id="KW-0812">Transmembrane</keyword>